<dbReference type="AlphaFoldDB" id="L9UBC6"/>
<evidence type="ECO:0000256" key="21">
    <source>
        <dbReference type="ARBA" id="ARBA00023251"/>
    </source>
</evidence>
<evidence type="ECO:0000256" key="4">
    <source>
        <dbReference type="ARBA" id="ARBA00007090"/>
    </source>
</evidence>
<evidence type="ECO:0000256" key="6">
    <source>
        <dbReference type="ARBA" id="ARBA00012448"/>
    </source>
</evidence>
<accession>L9UBC6</accession>
<dbReference type="InterPro" id="IPR001460">
    <property type="entry name" value="PCN-bd_Tpept"/>
</dbReference>
<dbReference type="GO" id="GO:0008955">
    <property type="term" value="F:peptidoglycan glycosyltransferase activity"/>
    <property type="evidence" value="ECO:0007669"/>
    <property type="project" value="UniProtKB-EC"/>
</dbReference>
<dbReference type="Gene3D" id="1.10.3810.10">
    <property type="entry name" value="Biosynthetic peptidoglycan transglycosylase-like"/>
    <property type="match status" value="1"/>
</dbReference>
<dbReference type="PATRIC" id="fig|1204738.3.peg.1578"/>
<dbReference type="SUPFAM" id="SSF56601">
    <property type="entry name" value="beta-lactamase/transpeptidase-like"/>
    <property type="match status" value="1"/>
</dbReference>
<evidence type="ECO:0000256" key="24">
    <source>
        <dbReference type="ARBA" id="ARBA00034000"/>
    </source>
</evidence>
<comment type="subcellular location">
    <subcellularLocation>
        <location evidence="2">Cell inner membrane</location>
        <topology evidence="2">Single-pass type II membrane protein</topology>
    </subcellularLocation>
</comment>
<gene>
    <name evidence="33" type="ORF">HALTITAN_1052</name>
</gene>
<keyword evidence="10" id="KW-0121">Carboxypeptidase</keyword>
<keyword evidence="20 29" id="KW-0472">Membrane</keyword>
<evidence type="ECO:0000256" key="26">
    <source>
        <dbReference type="ARBA" id="ARBA00049902"/>
    </source>
</evidence>
<feature type="domain" description="Penicillin-binding protein transpeptidase" evidence="30">
    <location>
        <begin position="484"/>
        <end position="755"/>
    </location>
</feature>
<comment type="function">
    <text evidence="1">Cell wall formation. Synthesis of cross-linked peptidoglycan from the lipid intermediates. The enzyme has a penicillin-insensitive transglycosylase N-terminal domain (formation of linear glycan strands) and a penicillin-sensitive transpeptidase C-terminal domain (cross-linking of the peptide subunits).</text>
</comment>
<evidence type="ECO:0000259" key="31">
    <source>
        <dbReference type="Pfam" id="PF00912"/>
    </source>
</evidence>
<dbReference type="FunFam" id="1.10.3810.10:FF:000003">
    <property type="entry name" value="Penicillin-binding protein 1a"/>
    <property type="match status" value="1"/>
</dbReference>
<keyword evidence="9" id="KW-0997">Cell inner membrane</keyword>
<evidence type="ECO:0000256" key="19">
    <source>
        <dbReference type="ARBA" id="ARBA00022989"/>
    </source>
</evidence>
<evidence type="ECO:0000256" key="20">
    <source>
        <dbReference type="ARBA" id="ARBA00023136"/>
    </source>
</evidence>
<dbReference type="UniPathway" id="UPA00219"/>
<dbReference type="InterPro" id="IPR001264">
    <property type="entry name" value="Glyco_trans_51"/>
</dbReference>
<evidence type="ECO:0000256" key="11">
    <source>
        <dbReference type="ARBA" id="ARBA00022670"/>
    </source>
</evidence>
<keyword evidence="11" id="KW-0645">Protease</keyword>
<organism evidence="33 34">
    <name type="scientific">Vreelandella titanicae BH1</name>
    <dbReference type="NCBI Taxonomy" id="1204738"/>
    <lineage>
        <taxon>Bacteria</taxon>
        <taxon>Pseudomonadati</taxon>
        <taxon>Pseudomonadota</taxon>
        <taxon>Gammaproteobacteria</taxon>
        <taxon>Oceanospirillales</taxon>
        <taxon>Halomonadaceae</taxon>
        <taxon>Vreelandella</taxon>
    </lineage>
</organism>
<evidence type="ECO:0000256" key="1">
    <source>
        <dbReference type="ARBA" id="ARBA00002624"/>
    </source>
</evidence>
<dbReference type="GO" id="GO:0008360">
    <property type="term" value="P:regulation of cell shape"/>
    <property type="evidence" value="ECO:0007669"/>
    <property type="project" value="UniProtKB-KW"/>
</dbReference>
<evidence type="ECO:0000313" key="34">
    <source>
        <dbReference type="Proteomes" id="UP000011651"/>
    </source>
</evidence>
<evidence type="ECO:0000256" key="22">
    <source>
        <dbReference type="ARBA" id="ARBA00023268"/>
    </source>
</evidence>
<dbReference type="GO" id="GO:0009002">
    <property type="term" value="F:serine-type D-Ala-D-Ala carboxypeptidase activity"/>
    <property type="evidence" value="ECO:0007669"/>
    <property type="project" value="UniProtKB-EC"/>
</dbReference>
<evidence type="ECO:0000256" key="3">
    <source>
        <dbReference type="ARBA" id="ARBA00004752"/>
    </source>
</evidence>
<feature type="domain" description="Penicillin-binding protein OB-like" evidence="32">
    <location>
        <begin position="388"/>
        <end position="481"/>
    </location>
</feature>
<evidence type="ECO:0000256" key="23">
    <source>
        <dbReference type="ARBA" id="ARBA00023316"/>
    </source>
</evidence>
<dbReference type="NCBIfam" id="TIGR02074">
    <property type="entry name" value="PBP_1a_fam"/>
    <property type="match status" value="1"/>
</dbReference>
<evidence type="ECO:0000256" key="13">
    <source>
        <dbReference type="ARBA" id="ARBA00022679"/>
    </source>
</evidence>
<evidence type="ECO:0000256" key="28">
    <source>
        <dbReference type="SAM" id="MobiDB-lite"/>
    </source>
</evidence>
<keyword evidence="15" id="KW-0378">Hydrolase</keyword>
<dbReference type="EMBL" id="AOPO01000003">
    <property type="protein sequence ID" value="ELY21936.1"/>
    <property type="molecule type" value="Genomic_DNA"/>
</dbReference>
<dbReference type="GO" id="GO:0030288">
    <property type="term" value="C:outer membrane-bounded periplasmic space"/>
    <property type="evidence" value="ECO:0007669"/>
    <property type="project" value="TreeGrafter"/>
</dbReference>
<keyword evidence="22" id="KW-0511">Multifunctional enzyme</keyword>
<dbReference type="GO" id="GO:0071555">
    <property type="term" value="P:cell wall organization"/>
    <property type="evidence" value="ECO:0007669"/>
    <property type="project" value="UniProtKB-KW"/>
</dbReference>
<keyword evidence="23" id="KW-0961">Cell wall biogenesis/degradation</keyword>
<evidence type="ECO:0000256" key="17">
    <source>
        <dbReference type="ARBA" id="ARBA00022968"/>
    </source>
</evidence>
<dbReference type="InterPro" id="IPR050396">
    <property type="entry name" value="Glycosyltr_51/Transpeptidase"/>
</dbReference>
<keyword evidence="17" id="KW-0735">Signal-anchor</keyword>
<evidence type="ECO:0000256" key="10">
    <source>
        <dbReference type="ARBA" id="ARBA00022645"/>
    </source>
</evidence>
<keyword evidence="16" id="KW-0133">Cell shape</keyword>
<dbReference type="InterPro" id="IPR023346">
    <property type="entry name" value="Lysozyme-like_dom_sf"/>
</dbReference>
<evidence type="ECO:0000259" key="30">
    <source>
        <dbReference type="Pfam" id="PF00905"/>
    </source>
</evidence>
<keyword evidence="12" id="KW-0328">Glycosyltransferase</keyword>
<keyword evidence="18" id="KW-0573">Peptidoglycan synthesis</keyword>
<evidence type="ECO:0000256" key="7">
    <source>
        <dbReference type="ARBA" id="ARBA00018638"/>
    </source>
</evidence>
<feature type="domain" description="Glycosyl transferase family 51" evidence="31">
    <location>
        <begin position="71"/>
        <end position="246"/>
    </location>
</feature>
<comment type="similarity">
    <text evidence="4">In the C-terminal section; belongs to the transpeptidase family.</text>
</comment>
<evidence type="ECO:0000256" key="5">
    <source>
        <dbReference type="ARBA" id="ARBA00007739"/>
    </source>
</evidence>
<dbReference type="InterPro" id="IPR012338">
    <property type="entry name" value="Beta-lactam/transpept-like"/>
</dbReference>
<comment type="pathway">
    <text evidence="3">Cell wall biogenesis; peptidoglycan biosynthesis.</text>
</comment>
<feature type="compositionally biased region" description="Low complexity" evidence="28">
    <location>
        <begin position="368"/>
        <end position="377"/>
    </location>
</feature>
<dbReference type="EC" id="2.4.99.28" evidence="25"/>
<evidence type="ECO:0000256" key="12">
    <source>
        <dbReference type="ARBA" id="ARBA00022676"/>
    </source>
</evidence>
<evidence type="ECO:0000256" key="2">
    <source>
        <dbReference type="ARBA" id="ARBA00004249"/>
    </source>
</evidence>
<comment type="catalytic activity">
    <reaction evidence="24">
        <text>Preferential cleavage: (Ac)2-L-Lys-D-Ala-|-D-Ala. Also transpeptidation of peptidyl-alanyl moieties that are N-acyl substituents of D-alanine.</text>
        <dbReference type="EC" id="3.4.16.4"/>
    </reaction>
</comment>
<dbReference type="PANTHER" id="PTHR32282:SF27">
    <property type="entry name" value="PENICILLIN-BINDING PROTEIN 1A"/>
    <property type="match status" value="1"/>
</dbReference>
<dbReference type="GO" id="GO:0006508">
    <property type="term" value="P:proteolysis"/>
    <property type="evidence" value="ECO:0007669"/>
    <property type="project" value="UniProtKB-KW"/>
</dbReference>
<keyword evidence="19 29" id="KW-1133">Transmembrane helix</keyword>
<dbReference type="Pfam" id="PF17092">
    <property type="entry name" value="PCB_OB"/>
    <property type="match status" value="1"/>
</dbReference>
<evidence type="ECO:0000256" key="18">
    <source>
        <dbReference type="ARBA" id="ARBA00022984"/>
    </source>
</evidence>
<dbReference type="Gene3D" id="3.40.710.10">
    <property type="entry name" value="DD-peptidase/beta-lactamase superfamily"/>
    <property type="match status" value="2"/>
</dbReference>
<evidence type="ECO:0000256" key="15">
    <source>
        <dbReference type="ARBA" id="ARBA00022801"/>
    </source>
</evidence>
<dbReference type="InterPro" id="IPR031376">
    <property type="entry name" value="PCB_OB"/>
</dbReference>
<evidence type="ECO:0000259" key="32">
    <source>
        <dbReference type="Pfam" id="PF17092"/>
    </source>
</evidence>
<dbReference type="PANTHER" id="PTHR32282">
    <property type="entry name" value="BINDING PROTEIN TRANSPEPTIDASE, PUTATIVE-RELATED"/>
    <property type="match status" value="1"/>
</dbReference>
<dbReference type="GO" id="GO:0005886">
    <property type="term" value="C:plasma membrane"/>
    <property type="evidence" value="ECO:0007669"/>
    <property type="project" value="UniProtKB-SubCell"/>
</dbReference>
<feature type="transmembrane region" description="Helical" evidence="29">
    <location>
        <begin position="20"/>
        <end position="47"/>
    </location>
</feature>
<evidence type="ECO:0000256" key="8">
    <source>
        <dbReference type="ARBA" id="ARBA00022475"/>
    </source>
</evidence>
<keyword evidence="13" id="KW-0808">Transferase</keyword>
<evidence type="ECO:0000313" key="33">
    <source>
        <dbReference type="EMBL" id="ELY21936.1"/>
    </source>
</evidence>
<keyword evidence="21" id="KW-0046">Antibiotic resistance</keyword>
<keyword evidence="14 29" id="KW-0812">Transmembrane</keyword>
<dbReference type="Pfam" id="PF00912">
    <property type="entry name" value="Transgly"/>
    <property type="match status" value="1"/>
</dbReference>
<evidence type="ECO:0000256" key="16">
    <source>
        <dbReference type="ARBA" id="ARBA00022960"/>
    </source>
</evidence>
<dbReference type="Pfam" id="PF00905">
    <property type="entry name" value="Transpeptidase"/>
    <property type="match status" value="1"/>
</dbReference>
<dbReference type="Proteomes" id="UP000011651">
    <property type="component" value="Unassembled WGS sequence"/>
</dbReference>
<protein>
    <recommendedName>
        <fullName evidence="7">Penicillin-binding protein 1A</fullName>
        <ecNumber evidence="25">2.4.99.28</ecNumber>
        <ecNumber evidence="6">3.4.16.4</ecNumber>
    </recommendedName>
</protein>
<evidence type="ECO:0000256" key="29">
    <source>
        <dbReference type="SAM" id="Phobius"/>
    </source>
</evidence>
<comment type="pathway">
    <text evidence="27">Glycan biosynthesis.</text>
</comment>
<sequence length="854" mass="93961">MPIFSFFPGCSSYMTFLRTLIVSLFFLIVSLVGATALAVVGAAIYFAPGLPDVRQLQDFELHTPLRIFTQDGKLIGEFGEERRMAINFDEIPQDMINALIAAEDASYFDHAGVDPRGLARAVVQLAMSGDIQSGGSTITMQVARNYMLTLDQTFTRKIREILLALQMEQILDKEEIFELYVNKIFLGNRAYGIAAAAETYYDKPLAELSLAQTAMIAGLPKAPSAFNPLANSERSLIRRNWILFRMRELGYIDDATYQTAVQDPVTARRHYTQAEVDAAYVSEMARQYAVERFGDDAYTGGYRIYTTIDSELQPFARQALANGLTAYDLRHGWRGPEQREIAASLVEAQEQTATQGLEEELSESPEIRQTARQAAQRSQTEVEGIEGDVSNWVQVLERTPNYGLLQPAIVVESSGREMQVLTRNDGLQTIGWEGLNWARPYLSPRSRGAAPSSAEEIAVRGDMVRVIENEDGSLRLSQQPDTEGSLVAQDPQTGAILALQGGFDFNASKFNRAVQARRQSGSIFKPFIYLAALEDGEMNAASVVNDSPVVLDDGSNSLWRPVNSSRDFQGPMRLRPALARSRNLVTIRVLQTMGLDYTINFLEGFGFSPAQLPRGLSLALGSASLTPMEMTNAYAVLANGGFQVSPWFIERVTRDDDNELIDEATPQVACPSCAEDQETVEIDGREYPIAKRVADPAAVYILRDMLRDVITSGTGRGALSLNREDIVGKTGTTNSQRDAWFAGFNSNLVTTVWVGKDSNETISEYGAQAALPIWVEFMGDALEGTPNAVPERPATVVTARVDPDSGQRLADGQSGGITELFHQDHLPDYQQRRISRELEEASGSEGSGTAESIF</sequence>
<dbReference type="SUPFAM" id="SSF53955">
    <property type="entry name" value="Lysozyme-like"/>
    <property type="match status" value="1"/>
</dbReference>
<dbReference type="InterPro" id="IPR036950">
    <property type="entry name" value="PBP_transglycosylase"/>
</dbReference>
<comment type="catalytic activity">
    <reaction evidence="26">
        <text>[GlcNAc-(1-&gt;4)-Mur2Ac(oyl-L-Ala-gamma-D-Glu-L-Lys-D-Ala-D-Ala)](n)-di-trans,octa-cis-undecaprenyl diphosphate + beta-D-GlcNAc-(1-&gt;4)-Mur2Ac(oyl-L-Ala-gamma-D-Glu-L-Lys-D-Ala-D-Ala)-di-trans,octa-cis-undecaprenyl diphosphate = [GlcNAc-(1-&gt;4)-Mur2Ac(oyl-L-Ala-gamma-D-Glu-L-Lys-D-Ala-D-Ala)](n+1)-di-trans,octa-cis-undecaprenyl diphosphate + di-trans,octa-cis-undecaprenyl diphosphate + H(+)</text>
        <dbReference type="Rhea" id="RHEA:23708"/>
        <dbReference type="Rhea" id="RHEA-COMP:9602"/>
        <dbReference type="Rhea" id="RHEA-COMP:9603"/>
        <dbReference type="ChEBI" id="CHEBI:15378"/>
        <dbReference type="ChEBI" id="CHEBI:58405"/>
        <dbReference type="ChEBI" id="CHEBI:60033"/>
        <dbReference type="ChEBI" id="CHEBI:78435"/>
        <dbReference type="EC" id="2.4.99.28"/>
    </reaction>
</comment>
<dbReference type="GO" id="GO:0008658">
    <property type="term" value="F:penicillin binding"/>
    <property type="evidence" value="ECO:0007669"/>
    <property type="project" value="InterPro"/>
</dbReference>
<evidence type="ECO:0000256" key="25">
    <source>
        <dbReference type="ARBA" id="ARBA00044770"/>
    </source>
</evidence>
<evidence type="ECO:0000256" key="27">
    <source>
        <dbReference type="ARBA" id="ARBA00060592"/>
    </source>
</evidence>
<comment type="similarity">
    <text evidence="5">In the N-terminal section; belongs to the glycosyltransferase 51 family.</text>
</comment>
<evidence type="ECO:0000256" key="9">
    <source>
        <dbReference type="ARBA" id="ARBA00022519"/>
    </source>
</evidence>
<reference evidence="33 34" key="1">
    <citation type="journal article" date="2013" name="Genome Announc.">
        <title>Draft Genome of the Marine Gammaproteobacterium Halomonas titanicae.</title>
        <authorList>
            <person name="Sanchez-Porro C."/>
            <person name="de la Haba R.R."/>
            <person name="Cruz-Hernandez N."/>
            <person name="Gonzalez J.M."/>
            <person name="Reyes-Guirao C."/>
            <person name="Navarro-Sampedro L."/>
            <person name="Carballo M."/>
            <person name="Ventosa A."/>
        </authorList>
    </citation>
    <scope>NUCLEOTIDE SEQUENCE [LARGE SCALE GENOMIC DNA]</scope>
    <source>
        <strain evidence="33 34">BH1</strain>
    </source>
</reference>
<dbReference type="GO" id="GO:0009252">
    <property type="term" value="P:peptidoglycan biosynthetic process"/>
    <property type="evidence" value="ECO:0007669"/>
    <property type="project" value="UniProtKB-UniPathway"/>
</dbReference>
<evidence type="ECO:0000256" key="14">
    <source>
        <dbReference type="ARBA" id="ARBA00022692"/>
    </source>
</evidence>
<proteinExistence type="inferred from homology"/>
<keyword evidence="8" id="KW-1003">Cell membrane</keyword>
<dbReference type="EC" id="3.4.16.4" evidence="6"/>
<feature type="region of interest" description="Disordered" evidence="28">
    <location>
        <begin position="352"/>
        <end position="382"/>
    </location>
</feature>
<comment type="caution">
    <text evidence="33">The sequence shown here is derived from an EMBL/GenBank/DDBJ whole genome shotgun (WGS) entry which is preliminary data.</text>
</comment>
<name>L9UBC6_9GAMM</name>
<dbReference type="GO" id="GO:0046677">
    <property type="term" value="P:response to antibiotic"/>
    <property type="evidence" value="ECO:0007669"/>
    <property type="project" value="UniProtKB-KW"/>
</dbReference>